<dbReference type="InterPro" id="IPR001461">
    <property type="entry name" value="Aspartic_peptidase_A1"/>
</dbReference>
<evidence type="ECO:0000256" key="1">
    <source>
        <dbReference type="ARBA" id="ARBA00007447"/>
    </source>
</evidence>
<dbReference type="Gene3D" id="2.40.70.10">
    <property type="entry name" value="Acid Proteases"/>
    <property type="match status" value="2"/>
</dbReference>
<dbReference type="Pfam" id="PF14541">
    <property type="entry name" value="TAXi_C"/>
    <property type="match status" value="1"/>
</dbReference>
<reference evidence="5" key="1">
    <citation type="submission" date="2019-03" db="EMBL/GenBank/DDBJ databases">
        <title>WGS assembly of Setaria viridis.</title>
        <authorList>
            <person name="Huang P."/>
            <person name="Jenkins J."/>
            <person name="Grimwood J."/>
            <person name="Barry K."/>
            <person name="Healey A."/>
            <person name="Mamidi S."/>
            <person name="Sreedasyam A."/>
            <person name="Shu S."/>
            <person name="Feldman M."/>
            <person name="Wu J."/>
            <person name="Yu Y."/>
            <person name="Chen C."/>
            <person name="Johnson J."/>
            <person name="Rokhsar D."/>
            <person name="Baxter I."/>
            <person name="Schmutz J."/>
            <person name="Brutnell T."/>
            <person name="Kellogg E."/>
        </authorList>
    </citation>
    <scope>NUCLEOTIDE SEQUENCE [LARGE SCALE GENOMIC DNA]</scope>
</reference>
<dbReference type="PANTHER" id="PTHR47965:SF61">
    <property type="entry name" value="OS01G0937100 PROTEIN"/>
    <property type="match status" value="1"/>
</dbReference>
<dbReference type="InterPro" id="IPR032861">
    <property type="entry name" value="TAXi_N"/>
</dbReference>
<dbReference type="CDD" id="cd05489">
    <property type="entry name" value="xylanase_inhibitor_I_like"/>
    <property type="match status" value="1"/>
</dbReference>
<feature type="domain" description="Peptidase A1" evidence="4">
    <location>
        <begin position="39"/>
        <end position="408"/>
    </location>
</feature>
<dbReference type="InterPro" id="IPR033868">
    <property type="entry name" value="Xylanase_inhibitor_I-like"/>
</dbReference>
<evidence type="ECO:0000259" key="4">
    <source>
        <dbReference type="PROSITE" id="PS51767"/>
    </source>
</evidence>
<dbReference type="Proteomes" id="UP000298652">
    <property type="component" value="Chromosome 5"/>
</dbReference>
<gene>
    <name evidence="5" type="ORF">SEVIR_5G452000v2</name>
</gene>
<dbReference type="GO" id="GO:0004190">
    <property type="term" value="F:aspartic-type endopeptidase activity"/>
    <property type="evidence" value="ECO:0007669"/>
    <property type="project" value="InterPro"/>
</dbReference>
<dbReference type="GO" id="GO:0006508">
    <property type="term" value="P:proteolysis"/>
    <property type="evidence" value="ECO:0007669"/>
    <property type="project" value="InterPro"/>
</dbReference>
<dbReference type="AlphaFoldDB" id="A0A4U6UQR2"/>
<comment type="similarity">
    <text evidence="1">Belongs to the peptidase A1 family.</text>
</comment>
<dbReference type="InterPro" id="IPR032799">
    <property type="entry name" value="TAXi_C"/>
</dbReference>
<protein>
    <recommendedName>
        <fullName evidence="4">Peptidase A1 domain-containing protein</fullName>
    </recommendedName>
</protein>
<evidence type="ECO:0000256" key="3">
    <source>
        <dbReference type="SAM" id="SignalP"/>
    </source>
</evidence>
<name>A0A4U6UQR2_SETVI</name>
<dbReference type="InterPro" id="IPR033121">
    <property type="entry name" value="PEPTIDASE_A1"/>
</dbReference>
<feature type="signal peptide" evidence="3">
    <location>
        <begin position="1"/>
        <end position="21"/>
    </location>
</feature>
<dbReference type="Pfam" id="PF14543">
    <property type="entry name" value="TAXi_N"/>
    <property type="match status" value="1"/>
</dbReference>
<feature type="chain" id="PRO_5020376283" description="Peptidase A1 domain-containing protein" evidence="3">
    <location>
        <begin position="22"/>
        <end position="425"/>
    </location>
</feature>
<dbReference type="Gramene" id="TKW18750">
    <property type="protein sequence ID" value="TKW18750"/>
    <property type="gene ID" value="SEVIR_5G452000v2"/>
</dbReference>
<evidence type="ECO:0000313" key="6">
    <source>
        <dbReference type="Proteomes" id="UP000298652"/>
    </source>
</evidence>
<dbReference type="PANTHER" id="PTHR47965">
    <property type="entry name" value="ASPARTYL PROTEASE-RELATED"/>
    <property type="match status" value="1"/>
</dbReference>
<dbReference type="OMA" id="NEQHTHP"/>
<dbReference type="SUPFAM" id="SSF50630">
    <property type="entry name" value="Acid proteases"/>
    <property type="match status" value="1"/>
</dbReference>
<proteinExistence type="inferred from homology"/>
<dbReference type="FunFam" id="2.40.70.10:FF:000075">
    <property type="entry name" value="Putative xylanase inhibitor"/>
    <property type="match status" value="1"/>
</dbReference>
<organism evidence="5 6">
    <name type="scientific">Setaria viridis</name>
    <name type="common">Green bristlegrass</name>
    <name type="synonym">Setaria italica subsp. viridis</name>
    <dbReference type="NCBI Taxonomy" id="4556"/>
    <lineage>
        <taxon>Eukaryota</taxon>
        <taxon>Viridiplantae</taxon>
        <taxon>Streptophyta</taxon>
        <taxon>Embryophyta</taxon>
        <taxon>Tracheophyta</taxon>
        <taxon>Spermatophyta</taxon>
        <taxon>Magnoliopsida</taxon>
        <taxon>Liliopsida</taxon>
        <taxon>Poales</taxon>
        <taxon>Poaceae</taxon>
        <taxon>PACMAD clade</taxon>
        <taxon>Panicoideae</taxon>
        <taxon>Panicodae</taxon>
        <taxon>Paniceae</taxon>
        <taxon>Cenchrinae</taxon>
        <taxon>Setaria</taxon>
    </lineage>
</organism>
<dbReference type="InterPro" id="IPR021109">
    <property type="entry name" value="Peptidase_aspartic_dom_sf"/>
</dbReference>
<accession>A0A4U6UQR2</accession>
<keyword evidence="6" id="KW-1185">Reference proteome</keyword>
<keyword evidence="2 3" id="KW-0732">Signal</keyword>
<evidence type="ECO:0000256" key="2">
    <source>
        <dbReference type="ARBA" id="ARBA00022729"/>
    </source>
</evidence>
<dbReference type="PROSITE" id="PS51767">
    <property type="entry name" value="PEPTIDASE_A1"/>
    <property type="match status" value="1"/>
</dbReference>
<dbReference type="EMBL" id="CM016556">
    <property type="protein sequence ID" value="TKW18750.1"/>
    <property type="molecule type" value="Genomic_DNA"/>
</dbReference>
<evidence type="ECO:0000313" key="5">
    <source>
        <dbReference type="EMBL" id="TKW18750.1"/>
    </source>
</evidence>
<sequence>MALLLAVSLCLAASLSPCTLAAAAQGGKRPLVTAITKDPATSLYTSPLKDSRPLVLDLSGPLIWSTCDRAHPTLQCHHHDCAHAHSYHPPGCPHTGYGKADEEDRFRCKCTAHPYNPVAGRSATGDLTRTKLSANATDGRNPLFPVSFPAVASCAPASLLAKLPAGAVGVAGLARSRVALPAQVARTQDVADKFILCLPRSGDGVAIFGGGPLFLLTSTSPPSEAGVDLTKLTYTPLLSRKGSSSYYLPVKAIAFDKAQVQLPGNPLATGGVVLGTTAPYTELRPDVYRPLVDAFDKALMRRWNISKRVPAVAPFELCYDSKTLPGPTRIGWLVPDIDIVLEGGKNWTLGGLSSMVDVNNFTAACFGFVEMKLGKGGYGGAPAVVIGGFQMEDHVLQFDPEKQQLGFAKLPIFISCRNFNFTLSH</sequence>